<dbReference type="OrthoDB" id="2506647at2759"/>
<dbReference type="Gene3D" id="3.90.280.10">
    <property type="entry name" value="PEBP-like"/>
    <property type="match status" value="1"/>
</dbReference>
<keyword evidence="2" id="KW-1185">Reference proteome</keyword>
<reference evidence="2" key="1">
    <citation type="submission" date="2016-04" db="EMBL/GenBank/DDBJ databases">
        <title>Comparative genomics of biotechnologically important yeasts.</title>
        <authorList>
            <consortium name="DOE Joint Genome Institute"/>
            <person name="Riley R."/>
            <person name="Haridas S."/>
            <person name="Wolfe K.H."/>
            <person name="Lopes M.R."/>
            <person name="Hittinger C.T."/>
            <person name="Goker M."/>
            <person name="Salamov A."/>
            <person name="Wisecaver J."/>
            <person name="Long T.M."/>
            <person name="Aerts A.L."/>
            <person name="Barry K."/>
            <person name="Choi C."/>
            <person name="Clum A."/>
            <person name="Coughlan A.Y."/>
            <person name="Deshpande S."/>
            <person name="Douglass A.P."/>
            <person name="Hanson S.J."/>
            <person name="Klenk H.-P."/>
            <person name="Labutti K."/>
            <person name="Lapidus A."/>
            <person name="Lindquist E."/>
            <person name="Lipzen A."/>
            <person name="Meier-Kolthoff J.P."/>
            <person name="Ohm R.A."/>
            <person name="Otillar R.P."/>
            <person name="Pangilinan J."/>
            <person name="Peng Y."/>
            <person name="Rokas A."/>
            <person name="Rosa C.A."/>
            <person name="Scheuner C."/>
            <person name="Sibirny A.A."/>
            <person name="Slot J.C."/>
            <person name="Stielow J.B."/>
            <person name="Sun H."/>
            <person name="Kurtzman C.P."/>
            <person name="Blackwell M."/>
            <person name="Grigoriev I.V."/>
            <person name="Jeffries T.W."/>
        </authorList>
    </citation>
    <scope>NUCLEOTIDE SEQUENCE [LARGE SCALE GENOMIC DNA]</scope>
    <source>
        <strain evidence="2">NRRL YB-2248</strain>
    </source>
</reference>
<dbReference type="AlphaFoldDB" id="A0A1E4SWN9"/>
<dbReference type="PANTHER" id="PTHR11362:SF148">
    <property type="entry name" value="CARBOXYPEPTIDASE Y INHIBITOR"/>
    <property type="match status" value="1"/>
</dbReference>
<proteinExistence type="predicted"/>
<dbReference type="GO" id="GO:0046578">
    <property type="term" value="P:regulation of Ras protein signal transduction"/>
    <property type="evidence" value="ECO:0007669"/>
    <property type="project" value="TreeGrafter"/>
</dbReference>
<protein>
    <recommendedName>
        <fullName evidence="3">Carboxypeptidase Y inhibitor</fullName>
    </recommendedName>
</protein>
<organism evidence="1 2">
    <name type="scientific">[Candida] arabinofermentans NRRL YB-2248</name>
    <dbReference type="NCBI Taxonomy" id="983967"/>
    <lineage>
        <taxon>Eukaryota</taxon>
        <taxon>Fungi</taxon>
        <taxon>Dikarya</taxon>
        <taxon>Ascomycota</taxon>
        <taxon>Saccharomycotina</taxon>
        <taxon>Pichiomycetes</taxon>
        <taxon>Pichiales</taxon>
        <taxon>Pichiaceae</taxon>
        <taxon>Ogataea</taxon>
        <taxon>Ogataea/Candida clade</taxon>
    </lineage>
</organism>
<name>A0A1E4SWN9_9ASCO</name>
<dbReference type="Pfam" id="PF01161">
    <property type="entry name" value="PBP"/>
    <property type="match status" value="1"/>
</dbReference>
<dbReference type="STRING" id="983967.A0A1E4SWN9"/>
<evidence type="ECO:0008006" key="3">
    <source>
        <dbReference type="Google" id="ProtNLM"/>
    </source>
</evidence>
<dbReference type="InterPro" id="IPR035810">
    <property type="entry name" value="PEBP_euk"/>
</dbReference>
<evidence type="ECO:0000313" key="2">
    <source>
        <dbReference type="Proteomes" id="UP000094801"/>
    </source>
</evidence>
<dbReference type="PANTHER" id="PTHR11362">
    <property type="entry name" value="PHOSPHATIDYLETHANOLAMINE-BINDING PROTEIN"/>
    <property type="match status" value="1"/>
</dbReference>
<dbReference type="SUPFAM" id="SSF49777">
    <property type="entry name" value="PEBP-like"/>
    <property type="match status" value="1"/>
</dbReference>
<dbReference type="GO" id="GO:0030162">
    <property type="term" value="P:regulation of proteolysis"/>
    <property type="evidence" value="ECO:0007669"/>
    <property type="project" value="TreeGrafter"/>
</dbReference>
<sequence length="216" mass="24329">MRLVTISNSLKDSLSKNEIIPTVIHNKDFISKGFLIISYGEDKEVAMGNTLTPEETQSPPSISFTLNLSSDDSSASNFKISKDDNYTLVFTDPDAPTKGDEKWSEYCHYIVKNIKLNPYDPNELIDASNIQDKLTTAELKGTELMSYIGPGPPPKTGKHRYVFLLYKQKPGLEPEAPIDRPCYGTNIPGYGAEEWSKKYELELLAVNFYYAQNKEQ</sequence>
<dbReference type="GO" id="GO:0030414">
    <property type="term" value="F:peptidase inhibitor activity"/>
    <property type="evidence" value="ECO:0007669"/>
    <property type="project" value="TreeGrafter"/>
</dbReference>
<dbReference type="CDD" id="cd00866">
    <property type="entry name" value="PEBP_euk"/>
    <property type="match status" value="1"/>
</dbReference>
<accession>A0A1E4SWN9</accession>
<evidence type="ECO:0000313" key="1">
    <source>
        <dbReference type="EMBL" id="ODV83925.1"/>
    </source>
</evidence>
<dbReference type="Proteomes" id="UP000094801">
    <property type="component" value="Unassembled WGS sequence"/>
</dbReference>
<dbReference type="InterPro" id="IPR036610">
    <property type="entry name" value="PEBP-like_sf"/>
</dbReference>
<dbReference type="EMBL" id="KV453860">
    <property type="protein sequence ID" value="ODV83925.1"/>
    <property type="molecule type" value="Genomic_DNA"/>
</dbReference>
<dbReference type="InterPro" id="IPR008914">
    <property type="entry name" value="PEBP"/>
</dbReference>
<dbReference type="GO" id="GO:0005543">
    <property type="term" value="F:phospholipid binding"/>
    <property type="evidence" value="ECO:0007669"/>
    <property type="project" value="TreeGrafter"/>
</dbReference>
<gene>
    <name evidence="1" type="ORF">CANARDRAFT_24627</name>
</gene>